<feature type="transmembrane region" description="Helical" evidence="2">
    <location>
        <begin position="36"/>
        <end position="54"/>
    </location>
</feature>
<gene>
    <name evidence="3" type="ORF">MUG84_02580</name>
</gene>
<keyword evidence="2" id="KW-0812">Transmembrane</keyword>
<name>A0A9X1WJR2_9BACL</name>
<keyword evidence="4" id="KW-1185">Reference proteome</keyword>
<keyword evidence="2" id="KW-0472">Membrane</keyword>
<feature type="transmembrane region" description="Helical" evidence="2">
    <location>
        <begin position="6"/>
        <end position="24"/>
    </location>
</feature>
<sequence>MKGNLRFNLVFGVIGFVLTLLLSLTNNLFMTSIIRGLVSFVVWFILAFLLRWVWTVVSVPPGEAAPMGGIEENNQTGHRLDLTTPDESDELNELLKQKPDLSNERGAGFTPLNPPKLVSTKDPEDLAKAVRHLTEN</sequence>
<dbReference type="RefSeq" id="WP_244719301.1">
    <property type="nucleotide sequence ID" value="NZ_JALIRP010000001.1"/>
</dbReference>
<organism evidence="3 4">
    <name type="scientific">Paenibacillus mangrovi</name>
    <dbReference type="NCBI Taxonomy" id="2931978"/>
    <lineage>
        <taxon>Bacteria</taxon>
        <taxon>Bacillati</taxon>
        <taxon>Bacillota</taxon>
        <taxon>Bacilli</taxon>
        <taxon>Bacillales</taxon>
        <taxon>Paenibacillaceae</taxon>
        <taxon>Paenibacillus</taxon>
    </lineage>
</organism>
<reference evidence="3" key="1">
    <citation type="submission" date="2022-04" db="EMBL/GenBank/DDBJ databases">
        <title>Paenibacillus mangrovi sp. nov., a novel endophytic bacterium isolated from bark of Kandelia candel.</title>
        <authorList>
            <person name="Tuo L."/>
        </authorList>
    </citation>
    <scope>NUCLEOTIDE SEQUENCE</scope>
    <source>
        <strain evidence="3">KQZ6P-2</strain>
    </source>
</reference>
<comment type="caution">
    <text evidence="3">The sequence shown here is derived from an EMBL/GenBank/DDBJ whole genome shotgun (WGS) entry which is preliminary data.</text>
</comment>
<dbReference type="EMBL" id="JALIRP010000001">
    <property type="protein sequence ID" value="MCJ8010627.1"/>
    <property type="molecule type" value="Genomic_DNA"/>
</dbReference>
<proteinExistence type="predicted"/>
<dbReference type="AlphaFoldDB" id="A0A9X1WJR2"/>
<accession>A0A9X1WJR2</accession>
<feature type="compositionally biased region" description="Basic and acidic residues" evidence="1">
    <location>
        <begin position="93"/>
        <end position="103"/>
    </location>
</feature>
<evidence type="ECO:0000313" key="3">
    <source>
        <dbReference type="EMBL" id="MCJ8010627.1"/>
    </source>
</evidence>
<evidence type="ECO:0000313" key="4">
    <source>
        <dbReference type="Proteomes" id="UP001139347"/>
    </source>
</evidence>
<feature type="region of interest" description="Disordered" evidence="1">
    <location>
        <begin position="65"/>
        <end position="124"/>
    </location>
</feature>
<keyword evidence="2" id="KW-1133">Transmembrane helix</keyword>
<evidence type="ECO:0000256" key="2">
    <source>
        <dbReference type="SAM" id="Phobius"/>
    </source>
</evidence>
<dbReference type="Proteomes" id="UP001139347">
    <property type="component" value="Unassembled WGS sequence"/>
</dbReference>
<protein>
    <submittedName>
        <fullName evidence="3">Uncharacterized protein</fullName>
    </submittedName>
</protein>
<evidence type="ECO:0000256" key="1">
    <source>
        <dbReference type="SAM" id="MobiDB-lite"/>
    </source>
</evidence>